<dbReference type="AlphaFoldDB" id="A0AAW8ETI9"/>
<dbReference type="Proteomes" id="UP001244427">
    <property type="component" value="Unassembled WGS sequence"/>
</dbReference>
<protein>
    <submittedName>
        <fullName evidence="1">Uncharacterized protein</fullName>
    </submittedName>
</protein>
<accession>A0AAW8ETI9</accession>
<gene>
    <name evidence="1" type="ORF">QFZ53_000994</name>
</gene>
<organism evidence="1 2">
    <name type="scientific">Microbacterium natoriense</name>
    <dbReference type="NCBI Taxonomy" id="284570"/>
    <lineage>
        <taxon>Bacteria</taxon>
        <taxon>Bacillati</taxon>
        <taxon>Actinomycetota</taxon>
        <taxon>Actinomycetes</taxon>
        <taxon>Micrococcales</taxon>
        <taxon>Microbacteriaceae</taxon>
        <taxon>Microbacterium</taxon>
    </lineage>
</organism>
<name>A0AAW8ETI9_9MICO</name>
<dbReference type="EMBL" id="JAUSXV010000001">
    <property type="protein sequence ID" value="MDQ0646798.1"/>
    <property type="molecule type" value="Genomic_DNA"/>
</dbReference>
<sequence>MGDGRELPLARLDAMRAATSSSLLVVLGASLILSGCASGGNAGFCGPLHDDSEMAAVVFTPMIPEMNNGDEAEERLELAEKLEPTAELADDLETWRTYLEAVVDTIDDDPAAALAAYNDDAAVAKAGTALSDYYGDVCLM</sequence>
<comment type="caution">
    <text evidence="1">The sequence shown here is derived from an EMBL/GenBank/DDBJ whole genome shotgun (WGS) entry which is preliminary data.</text>
</comment>
<evidence type="ECO:0000313" key="1">
    <source>
        <dbReference type="EMBL" id="MDQ0646798.1"/>
    </source>
</evidence>
<reference evidence="1 2" key="1">
    <citation type="submission" date="2023-07" db="EMBL/GenBank/DDBJ databases">
        <title>Comparative genomics of wheat-associated soil bacteria to identify genetic determinants of phenazine resistance.</title>
        <authorList>
            <person name="Mouncey N."/>
        </authorList>
    </citation>
    <scope>NUCLEOTIDE SEQUENCE [LARGE SCALE GENOMIC DNA]</scope>
    <source>
        <strain evidence="1 2">W4I9-1</strain>
    </source>
</reference>
<evidence type="ECO:0000313" key="2">
    <source>
        <dbReference type="Proteomes" id="UP001244427"/>
    </source>
</evidence>
<proteinExistence type="predicted"/>
<keyword evidence="2" id="KW-1185">Reference proteome</keyword>